<dbReference type="GO" id="GO:0015386">
    <property type="term" value="F:potassium:proton antiporter activity"/>
    <property type="evidence" value="ECO:0007669"/>
    <property type="project" value="TreeGrafter"/>
</dbReference>
<feature type="transmembrane region" description="Helical" evidence="13">
    <location>
        <begin position="114"/>
        <end position="139"/>
    </location>
</feature>
<feature type="transmembrane region" description="Helical" evidence="13">
    <location>
        <begin position="20"/>
        <end position="42"/>
    </location>
</feature>
<feature type="domain" description="Cation/H+ exchanger transmembrane" evidence="14">
    <location>
        <begin position="31"/>
        <end position="425"/>
    </location>
</feature>
<dbReference type="GO" id="GO:0005886">
    <property type="term" value="C:plasma membrane"/>
    <property type="evidence" value="ECO:0007669"/>
    <property type="project" value="TreeGrafter"/>
</dbReference>
<dbReference type="PANTHER" id="PTHR10110:SF191">
    <property type="entry name" value="SODIUM_HYDROGEN EXCHANGER 8"/>
    <property type="match status" value="1"/>
</dbReference>
<dbReference type="PRINTS" id="PR01084">
    <property type="entry name" value="NAHEXCHNGR"/>
</dbReference>
<feature type="compositionally biased region" description="Basic residues" evidence="12">
    <location>
        <begin position="665"/>
        <end position="676"/>
    </location>
</feature>
<evidence type="ECO:0000256" key="1">
    <source>
        <dbReference type="ARBA" id="ARBA00004653"/>
    </source>
</evidence>
<feature type="compositionally biased region" description="Polar residues" evidence="12">
    <location>
        <begin position="793"/>
        <end position="802"/>
    </location>
</feature>
<evidence type="ECO:0000256" key="8">
    <source>
        <dbReference type="ARBA" id="ARBA00023065"/>
    </source>
</evidence>
<dbReference type="PANTHER" id="PTHR10110">
    <property type="entry name" value="SODIUM/HYDROGEN EXCHANGER"/>
    <property type="match status" value="1"/>
</dbReference>
<evidence type="ECO:0000256" key="10">
    <source>
        <dbReference type="ARBA" id="ARBA00023201"/>
    </source>
</evidence>
<sequence length="862" mass="93798">MELFGLASENETTDEQASSMLLAMLCVCIILMALTIYCMVFLKISWIPESIVTICLGAIGGLVMKLSSAYFELGIESLSEFDPEVFFLFLLPPIIFEGGYSLNKSHFFRNIFTICLYAYIGTVISALFTGIGLWTLGYFGIIYEASFLDNLTFGSLISAVDPVATLAIFNALDVSPMLYMMVFGESILNDAVSVVLFRTLLSFKDAEVTPLSILLLPLQFAWINVGSIALGIICGLVTAMMFKLLELQFHRTLEIVLLLAASYMAYFISEAFHLSGIMTILSVGVIAQHYTSYSLSPSSSDAITELTHAVSFAAENAVFAYLGASIFSVSHSVKFSYIIATIALIIIGRALNIFPLTVIANRFRMYEVPFVFGVLQWFSGLRGAVAFALALTLTGSAGTIIMTTTLVVVLFTIVVFGGSTLPMMKLLRVNTIKVKPSKKFGQNYISKVCSNKVGHLLAEMGVFSEETREDVIAHFARKNWVEKLDEIYMQPTFRKTGVPLVQTLADHKIRIVSFITKKPLPERLQTLTEARMQDEINATVGRIIIETQVNRSTKPMGKTALTVTGVDTRGMTASIPPDESDVEGGPITPRARETLVQDPTAPGHMLDQAATSGATLPGVDGRARALSMRHTPMLARRNMAPRHSLDRARPSQSVRGPLPVGMHIHTSKAKKHHHRHDSAAPTAQMTPIPETATIADIPSRQSQSSIPRVSSRIENLVHDESPEHSPVGSSKVEKGPNWLGDESKVVSRYNTDDDGDSGSEAHSETDAHEMVTVLKIGMSRPSNLALDSEGKSSRSMSYAGDSSSDEESQPGEIRAQSLTTTAVPTPVYSEAGSDADYSEGTDNANMTSSDSSDDGFGADFRL</sequence>
<dbReference type="AlphaFoldDB" id="A0A8J6AWP2"/>
<evidence type="ECO:0000256" key="11">
    <source>
        <dbReference type="RuleBase" id="RU003722"/>
    </source>
</evidence>
<keyword evidence="10 11" id="KW-0739">Sodium transport</keyword>
<keyword evidence="9 13" id="KW-0472">Membrane</keyword>
<proteinExistence type="inferred from homology"/>
<dbReference type="NCBIfam" id="TIGR00840">
    <property type="entry name" value="b_cpa1"/>
    <property type="match status" value="1"/>
</dbReference>
<feature type="region of interest" description="Disordered" evidence="12">
    <location>
        <begin position="778"/>
        <end position="862"/>
    </location>
</feature>
<keyword evidence="7" id="KW-0915">Sodium</keyword>
<feature type="region of interest" description="Disordered" evidence="12">
    <location>
        <begin position="717"/>
        <end position="739"/>
    </location>
</feature>
<feature type="region of interest" description="Disordered" evidence="12">
    <location>
        <begin position="636"/>
        <end position="688"/>
    </location>
</feature>
<keyword evidence="5 13" id="KW-1133">Transmembrane helix</keyword>
<comment type="caution">
    <text evidence="15">The sequence shown here is derived from an EMBL/GenBank/DDBJ whole genome shotgun (WGS) entry which is preliminary data.</text>
</comment>
<feature type="transmembrane region" description="Helical" evidence="13">
    <location>
        <begin position="85"/>
        <end position="102"/>
    </location>
</feature>
<dbReference type="GO" id="GO:0051453">
    <property type="term" value="P:regulation of intracellular pH"/>
    <property type="evidence" value="ECO:0007669"/>
    <property type="project" value="TreeGrafter"/>
</dbReference>
<comment type="similarity">
    <text evidence="11">Belongs to the monovalent cation:proton antiporter 1 (CPA1) transporter (TC 2.A.36) family.</text>
</comment>
<keyword evidence="3 11" id="KW-0050">Antiport</keyword>
<evidence type="ECO:0000256" key="2">
    <source>
        <dbReference type="ARBA" id="ARBA00022448"/>
    </source>
</evidence>
<dbReference type="Pfam" id="PF00999">
    <property type="entry name" value="Na_H_Exchanger"/>
    <property type="match status" value="1"/>
</dbReference>
<feature type="transmembrane region" description="Helical" evidence="13">
    <location>
        <begin position="263"/>
        <end position="287"/>
    </location>
</feature>
<evidence type="ECO:0000256" key="4">
    <source>
        <dbReference type="ARBA" id="ARBA00022692"/>
    </source>
</evidence>
<comment type="subcellular location">
    <subcellularLocation>
        <location evidence="1">Golgi apparatus membrane</location>
        <topology evidence="1">Multi-pass membrane protein</topology>
    </subcellularLocation>
</comment>
<dbReference type="Gene3D" id="6.10.140.1330">
    <property type="match status" value="1"/>
</dbReference>
<dbReference type="EMBL" id="JAHDYR010000025">
    <property type="protein sequence ID" value="KAG9393450.1"/>
    <property type="molecule type" value="Genomic_DNA"/>
</dbReference>
<evidence type="ECO:0000256" key="13">
    <source>
        <dbReference type="SAM" id="Phobius"/>
    </source>
</evidence>
<evidence type="ECO:0000256" key="9">
    <source>
        <dbReference type="ARBA" id="ARBA00023136"/>
    </source>
</evidence>
<dbReference type="InterPro" id="IPR018422">
    <property type="entry name" value="Cation/H_exchanger_CPA1"/>
</dbReference>
<gene>
    <name evidence="15" type="ORF">J8273_3589</name>
</gene>
<evidence type="ECO:0000256" key="6">
    <source>
        <dbReference type="ARBA" id="ARBA00023034"/>
    </source>
</evidence>
<dbReference type="InterPro" id="IPR006153">
    <property type="entry name" value="Cation/H_exchanger_TM"/>
</dbReference>
<evidence type="ECO:0000256" key="12">
    <source>
        <dbReference type="SAM" id="MobiDB-lite"/>
    </source>
</evidence>
<keyword evidence="6" id="KW-0333">Golgi apparatus</keyword>
<feature type="transmembrane region" description="Helical" evidence="13">
    <location>
        <begin position="370"/>
        <end position="391"/>
    </location>
</feature>
<feature type="transmembrane region" description="Helical" evidence="13">
    <location>
        <begin position="221"/>
        <end position="242"/>
    </location>
</feature>
<evidence type="ECO:0000256" key="5">
    <source>
        <dbReference type="ARBA" id="ARBA00022989"/>
    </source>
</evidence>
<dbReference type="GO" id="GO:0015385">
    <property type="term" value="F:sodium:proton antiporter activity"/>
    <property type="evidence" value="ECO:0007669"/>
    <property type="project" value="InterPro"/>
</dbReference>
<organism evidence="15 16">
    <name type="scientific">Carpediemonas membranifera</name>
    <dbReference type="NCBI Taxonomy" id="201153"/>
    <lineage>
        <taxon>Eukaryota</taxon>
        <taxon>Metamonada</taxon>
        <taxon>Carpediemonas-like organisms</taxon>
        <taxon>Carpediemonas</taxon>
    </lineage>
</organism>
<dbReference type="OrthoDB" id="196264at2759"/>
<evidence type="ECO:0000259" key="14">
    <source>
        <dbReference type="Pfam" id="PF00999"/>
    </source>
</evidence>
<reference evidence="15" key="1">
    <citation type="submission" date="2021-05" db="EMBL/GenBank/DDBJ databases">
        <title>A free-living protist that lacks canonical eukaryotic 1 DNA replication and segregation systems.</title>
        <authorList>
            <person name="Salas-Leiva D.E."/>
            <person name="Tromer E.C."/>
            <person name="Curtis B.A."/>
            <person name="Jerlstrom-Hultqvist J."/>
            <person name="Kolisko M."/>
            <person name="Yi Z."/>
            <person name="Salas-Leiva J.S."/>
            <person name="Gallot-Lavallee L."/>
            <person name="Kops G.J.P.L."/>
            <person name="Archibald J.M."/>
            <person name="Simpson A.G.B."/>
            <person name="Roger A.J."/>
        </authorList>
    </citation>
    <scope>NUCLEOTIDE SEQUENCE</scope>
    <source>
        <strain evidence="15">BICM</strain>
    </source>
</reference>
<dbReference type="GO" id="GO:0000139">
    <property type="term" value="C:Golgi membrane"/>
    <property type="evidence" value="ECO:0007669"/>
    <property type="project" value="UniProtKB-SubCell"/>
</dbReference>
<dbReference type="InterPro" id="IPR004709">
    <property type="entry name" value="NaH_exchanger"/>
</dbReference>
<feature type="region of interest" description="Disordered" evidence="12">
    <location>
        <begin position="747"/>
        <end position="766"/>
    </location>
</feature>
<feature type="transmembrane region" description="Helical" evidence="13">
    <location>
        <begin position="54"/>
        <end position="73"/>
    </location>
</feature>
<feature type="transmembrane region" description="Helical" evidence="13">
    <location>
        <begin position="335"/>
        <end position="358"/>
    </location>
</feature>
<protein>
    <recommendedName>
        <fullName evidence="11">Sodium/hydrogen exchanger</fullName>
    </recommendedName>
</protein>
<dbReference type="GO" id="GO:0098719">
    <property type="term" value="P:sodium ion import across plasma membrane"/>
    <property type="evidence" value="ECO:0007669"/>
    <property type="project" value="TreeGrafter"/>
</dbReference>
<keyword evidence="2 11" id="KW-0813">Transport</keyword>
<evidence type="ECO:0000256" key="7">
    <source>
        <dbReference type="ARBA" id="ARBA00023053"/>
    </source>
</evidence>
<dbReference type="Proteomes" id="UP000717585">
    <property type="component" value="Unassembled WGS sequence"/>
</dbReference>
<keyword evidence="16" id="KW-1185">Reference proteome</keyword>
<feature type="transmembrane region" description="Helical" evidence="13">
    <location>
        <begin position="151"/>
        <end position="172"/>
    </location>
</feature>
<name>A0A8J6AWP2_9EUKA</name>
<evidence type="ECO:0000313" key="15">
    <source>
        <dbReference type="EMBL" id="KAG9393450.1"/>
    </source>
</evidence>
<feature type="transmembrane region" description="Helical" evidence="13">
    <location>
        <begin position="397"/>
        <end position="418"/>
    </location>
</feature>
<keyword evidence="4 11" id="KW-0812">Transmembrane</keyword>
<evidence type="ECO:0000256" key="3">
    <source>
        <dbReference type="ARBA" id="ARBA00022449"/>
    </source>
</evidence>
<evidence type="ECO:0000313" key="16">
    <source>
        <dbReference type="Proteomes" id="UP000717585"/>
    </source>
</evidence>
<keyword evidence="8 11" id="KW-0406">Ion transport</keyword>
<accession>A0A8J6AWP2</accession>